<organism evidence="1">
    <name type="scientific">Timema tahoe</name>
    <dbReference type="NCBI Taxonomy" id="61484"/>
    <lineage>
        <taxon>Eukaryota</taxon>
        <taxon>Metazoa</taxon>
        <taxon>Ecdysozoa</taxon>
        <taxon>Arthropoda</taxon>
        <taxon>Hexapoda</taxon>
        <taxon>Insecta</taxon>
        <taxon>Pterygota</taxon>
        <taxon>Neoptera</taxon>
        <taxon>Polyneoptera</taxon>
        <taxon>Phasmatodea</taxon>
        <taxon>Timematodea</taxon>
        <taxon>Timematoidea</taxon>
        <taxon>Timematidae</taxon>
        <taxon>Timema</taxon>
    </lineage>
</organism>
<name>A0A7R9P100_9NEOP</name>
<proteinExistence type="predicted"/>
<reference evidence="1" key="1">
    <citation type="submission" date="2020-11" db="EMBL/GenBank/DDBJ databases">
        <authorList>
            <person name="Tran Van P."/>
        </authorList>
    </citation>
    <scope>NUCLEOTIDE SEQUENCE</scope>
</reference>
<gene>
    <name evidence="1" type="ORF">TTEB3V08_LOCUS11604</name>
</gene>
<dbReference type="AlphaFoldDB" id="A0A7R9P100"/>
<evidence type="ECO:0000313" key="1">
    <source>
        <dbReference type="EMBL" id="CAD7463723.1"/>
    </source>
</evidence>
<protein>
    <submittedName>
        <fullName evidence="1">Uncharacterized protein</fullName>
    </submittedName>
</protein>
<dbReference type="EMBL" id="OE009034">
    <property type="protein sequence ID" value="CAD7463723.1"/>
    <property type="molecule type" value="Genomic_DNA"/>
</dbReference>
<accession>A0A7R9P100</accession>
<sequence>MGCVLCLYGYLPVIIHAVIKKPSCDVIPGPNEVLLSTGRRPLPSLDRMMRVITVVVWSIYRSQLHVRKNNRQDHGLCILETEDETTTYKLNT</sequence>